<dbReference type="EMBL" id="JAEKCB010000005">
    <property type="protein sequence ID" value="MBJ2118283.1"/>
    <property type="molecule type" value="Genomic_DNA"/>
</dbReference>
<name>A0A0G4QGK4_9GAMM</name>
<sequence length="71" mass="8079">MPIVEGRNKLWNMSAIFGVTYEKLAGLAHIQWPCTDIEDMGTPYLYSGDQLTTPSCYITRFLINTQGKNKH</sequence>
<reference evidence="3" key="2">
    <citation type="submission" date="2015-06" db="EMBL/GenBank/DDBJ databases">
        <authorList>
            <person name="Urmite Genomes"/>
        </authorList>
    </citation>
    <scope>NUCLEOTIDE SEQUENCE [LARGE SCALE GENOMIC DNA]</scope>
    <source>
        <strain evidence="3">CSUR P1867</strain>
    </source>
</reference>
<dbReference type="Proteomes" id="UP000619976">
    <property type="component" value="Unassembled WGS sequence"/>
</dbReference>
<reference evidence="1" key="1">
    <citation type="submission" date="2015-06" db="EMBL/GenBank/DDBJ databases">
        <authorList>
            <person name="Urmite Genomes Urmite Genomes"/>
        </authorList>
    </citation>
    <scope>NUCLEOTIDE SEQUENCE [LARGE SCALE GENOMIC DNA]</scope>
    <source>
        <strain evidence="1">CSUR P1867</strain>
    </source>
</reference>
<evidence type="ECO:0000313" key="3">
    <source>
        <dbReference type="Proteomes" id="UP000183920"/>
    </source>
</evidence>
<reference evidence="2 4" key="3">
    <citation type="submission" date="2020-12" db="EMBL/GenBank/DDBJ databases">
        <title>Enhanced detection system for hospital associated transmission using whole genome sequencing surveillance.</title>
        <authorList>
            <person name="Harrison L.H."/>
            <person name="Van Tyne D."/>
            <person name="Marsh J.W."/>
            <person name="Griffith M.P."/>
            <person name="Snyder D.J."/>
            <person name="Cooper V.S."/>
            <person name="Mustapha M."/>
        </authorList>
    </citation>
    <scope>NUCLEOTIDE SEQUENCE [LARGE SCALE GENOMIC DNA]</scope>
    <source>
        <strain evidence="2 4">PR00195</strain>
    </source>
</reference>
<dbReference type="AlphaFoldDB" id="A0A0G4QGK4"/>
<proteinExistence type="predicted"/>
<organism evidence="1 3">
    <name type="scientific">Proteus penneri</name>
    <dbReference type="NCBI Taxonomy" id="102862"/>
    <lineage>
        <taxon>Bacteria</taxon>
        <taxon>Pseudomonadati</taxon>
        <taxon>Pseudomonadota</taxon>
        <taxon>Gammaproteobacteria</taxon>
        <taxon>Enterobacterales</taxon>
        <taxon>Morganellaceae</taxon>
        <taxon>Proteus</taxon>
    </lineage>
</organism>
<keyword evidence="4" id="KW-1185">Reference proteome</keyword>
<evidence type="ECO:0000313" key="2">
    <source>
        <dbReference type="EMBL" id="MBJ2118283.1"/>
    </source>
</evidence>
<evidence type="ECO:0000313" key="1">
    <source>
        <dbReference type="EMBL" id="CRL65067.1"/>
    </source>
</evidence>
<dbReference type="RefSeq" id="WP_006534448.1">
    <property type="nucleotide sequence ID" value="NZ_CAXOKJ010000004.1"/>
</dbReference>
<evidence type="ECO:0000313" key="4">
    <source>
        <dbReference type="Proteomes" id="UP000619976"/>
    </source>
</evidence>
<accession>A0A0G4QGK4</accession>
<dbReference type="Proteomes" id="UP000183920">
    <property type="component" value="Unassembled WGS sequence"/>
</dbReference>
<protein>
    <submittedName>
        <fullName evidence="1">Uncharacterized protein</fullName>
    </submittedName>
</protein>
<accession>A0A379ERI1</accession>
<gene>
    <name evidence="1" type="ORF">BN1804_03317</name>
    <name evidence="2" type="ORF">JFQ69_11515</name>
</gene>
<dbReference type="EMBL" id="CVRY01000007">
    <property type="protein sequence ID" value="CRL65067.1"/>
    <property type="molecule type" value="Genomic_DNA"/>
</dbReference>